<evidence type="ECO:0000256" key="5">
    <source>
        <dbReference type="ARBA" id="ARBA00023002"/>
    </source>
</evidence>
<keyword evidence="4" id="KW-0479">Metal-binding</keyword>
<dbReference type="CDD" id="cd19165">
    <property type="entry name" value="HemeO"/>
    <property type="match status" value="1"/>
</dbReference>
<evidence type="ECO:0000256" key="2">
    <source>
        <dbReference type="ARBA" id="ARBA00012360"/>
    </source>
</evidence>
<evidence type="ECO:0000313" key="9">
    <source>
        <dbReference type="EMBL" id="GAA5797727.1"/>
    </source>
</evidence>
<dbReference type="InterPro" id="IPR016053">
    <property type="entry name" value="Haem_Oase-like"/>
</dbReference>
<organism evidence="9 10">
    <name type="scientific">Helicostylum pulchrum</name>
    <dbReference type="NCBI Taxonomy" id="562976"/>
    <lineage>
        <taxon>Eukaryota</taxon>
        <taxon>Fungi</taxon>
        <taxon>Fungi incertae sedis</taxon>
        <taxon>Mucoromycota</taxon>
        <taxon>Mucoromycotina</taxon>
        <taxon>Mucoromycetes</taxon>
        <taxon>Mucorales</taxon>
        <taxon>Mucorineae</taxon>
        <taxon>Mucoraceae</taxon>
        <taxon>Helicostylum</taxon>
    </lineage>
</organism>
<keyword evidence="3" id="KW-0349">Heme</keyword>
<dbReference type="Proteomes" id="UP001476247">
    <property type="component" value="Unassembled WGS sequence"/>
</dbReference>
<name>A0ABP9XSH9_9FUNG</name>
<evidence type="ECO:0000256" key="6">
    <source>
        <dbReference type="ARBA" id="ARBA00023004"/>
    </source>
</evidence>
<feature type="region of interest" description="Disordered" evidence="8">
    <location>
        <begin position="445"/>
        <end position="495"/>
    </location>
</feature>
<feature type="compositionally biased region" description="Low complexity" evidence="8">
    <location>
        <begin position="456"/>
        <end position="471"/>
    </location>
</feature>
<evidence type="ECO:0000256" key="7">
    <source>
        <dbReference type="ARBA" id="ARBA00048328"/>
    </source>
</evidence>
<dbReference type="Pfam" id="PF01126">
    <property type="entry name" value="Heme_oxygenase"/>
    <property type="match status" value="1"/>
</dbReference>
<evidence type="ECO:0000256" key="3">
    <source>
        <dbReference type="ARBA" id="ARBA00022617"/>
    </source>
</evidence>
<feature type="compositionally biased region" description="Basic and acidic residues" evidence="8">
    <location>
        <begin position="472"/>
        <end position="481"/>
    </location>
</feature>
<evidence type="ECO:0000256" key="1">
    <source>
        <dbReference type="ARBA" id="ARBA00006134"/>
    </source>
</evidence>
<accession>A0ABP9XSH9</accession>
<comment type="similarity">
    <text evidence="1">Belongs to the heme oxygenase family.</text>
</comment>
<dbReference type="InterPro" id="IPR018207">
    <property type="entry name" value="Haem_oxygenase_CS"/>
</dbReference>
<keyword evidence="10" id="KW-1185">Reference proteome</keyword>
<evidence type="ECO:0000313" key="10">
    <source>
        <dbReference type="Proteomes" id="UP001476247"/>
    </source>
</evidence>
<dbReference type="EC" id="1.14.14.18" evidence="2"/>
<keyword evidence="6" id="KW-0408">Iron</keyword>
<proteinExistence type="inferred from homology"/>
<dbReference type="Gene3D" id="1.20.910.10">
    <property type="entry name" value="Heme oxygenase-like"/>
    <property type="match status" value="1"/>
</dbReference>
<gene>
    <name evidence="9" type="ORF">HPULCUR_003121</name>
</gene>
<dbReference type="PANTHER" id="PTHR10720:SF0">
    <property type="entry name" value="HEME OXYGENASE"/>
    <property type="match status" value="1"/>
</dbReference>
<keyword evidence="5" id="KW-0560">Oxidoreductase</keyword>
<dbReference type="InterPro" id="IPR002051">
    <property type="entry name" value="Haem_Oase"/>
</dbReference>
<dbReference type="PRINTS" id="PR00088">
    <property type="entry name" value="HAEMOXYGNASE"/>
</dbReference>
<comment type="catalytic activity">
    <reaction evidence="7">
        <text>heme b + 3 reduced [NADPH--hemoprotein reductase] + 3 O2 = biliverdin IXalpha + CO + Fe(2+) + 3 oxidized [NADPH--hemoprotein reductase] + 3 H2O + H(+)</text>
        <dbReference type="Rhea" id="RHEA:21764"/>
        <dbReference type="Rhea" id="RHEA-COMP:11964"/>
        <dbReference type="Rhea" id="RHEA-COMP:11965"/>
        <dbReference type="ChEBI" id="CHEBI:15377"/>
        <dbReference type="ChEBI" id="CHEBI:15378"/>
        <dbReference type="ChEBI" id="CHEBI:15379"/>
        <dbReference type="ChEBI" id="CHEBI:17245"/>
        <dbReference type="ChEBI" id="CHEBI:29033"/>
        <dbReference type="ChEBI" id="CHEBI:57618"/>
        <dbReference type="ChEBI" id="CHEBI:57991"/>
        <dbReference type="ChEBI" id="CHEBI:58210"/>
        <dbReference type="ChEBI" id="CHEBI:60344"/>
        <dbReference type="EC" id="1.14.14.18"/>
    </reaction>
</comment>
<dbReference type="InterPro" id="IPR016084">
    <property type="entry name" value="Haem_Oase-like_multi-hlx"/>
</dbReference>
<feature type="region of interest" description="Disordered" evidence="8">
    <location>
        <begin position="387"/>
        <end position="422"/>
    </location>
</feature>
<evidence type="ECO:0000256" key="8">
    <source>
        <dbReference type="SAM" id="MobiDB-lite"/>
    </source>
</evidence>
<dbReference type="PROSITE" id="PS00593">
    <property type="entry name" value="HEME_OXYGENASE"/>
    <property type="match status" value="1"/>
</dbReference>
<dbReference type="PANTHER" id="PTHR10720">
    <property type="entry name" value="HEME OXYGENASE"/>
    <property type="match status" value="1"/>
</dbReference>
<sequence>MSATQSPTKPDACPFTVSEKEQKEVVVVEEKTACPFSKGNEDNKDMMNQTSVKINSLNSLLPETQQKKNQEYLSDPQLASAMKEGTKVVHTAAENSVFTKRFLSGTINKDEYGRYINSLYFVYKTMEELLVQHKDHPSVQMIHFPFELTREKTLREDIEFYYGKDRVAEIISEKNITPAVSAYIKALKDAAEKNPALLIAHSYSRYLGDLSGGQILSKRLKKHVLKIDVTDAAWDSYEGLQFYNFDHIANNNEFKNLYRQRLDSALVTQYTKDLIVAEAIYSFELNIALFNEIQELSEGNKLNATLKERAVSGAQTKSVSFKYAPSTDLLVGFATGALALALGVSVYQRFAERLNEPGRLADGPAQFNEIKLPTDVYEEISDDDFQPVSIKRKGKSREDNPGSGSKKKSKGKERAIDSPLLSALESETSTVEDWGFDEPFEPLITKSKVGESSKQTTTPRSTYTSTASSSKSEAKPVKSDIVDSNPGSSTTDDPIVKRVMTIKTTVKAIWKPNHTRSLHELVNTVNMLVTHTFAFLKPAKLLEQTVNYRILINKHKESYCRIADYQPIVFKNAQQIALYECTKIQTAYLNNIKAHFGKNLVVLLNKIFKKKELVAGIREELANNNVDKERISKNLFERVYSPLKRIKQAVEKKEMPDDTDINDPYTREKIETVLKSYPDDYTFQKKSIFYDVNARPANHFKAFMRIAGLFALEGITQFVCSPLRTTFIPCYMTLDSKIVHFHILKYKTAPNAKNKFQTWGAAVKLKDKAFKSQGPERSLRFQETLETDGVGVSVLKQNTDTDRSSNANISRKSANVKTTDEEIENTKYIEHLTREELN</sequence>
<dbReference type="EMBL" id="BAABUJ010000008">
    <property type="protein sequence ID" value="GAA5797727.1"/>
    <property type="molecule type" value="Genomic_DNA"/>
</dbReference>
<dbReference type="SUPFAM" id="SSF48613">
    <property type="entry name" value="Heme oxygenase-like"/>
    <property type="match status" value="1"/>
</dbReference>
<protein>
    <recommendedName>
        <fullName evidence="2">heme oxygenase (biliverdin-producing)</fullName>
        <ecNumber evidence="2">1.14.14.18</ecNumber>
    </recommendedName>
</protein>
<reference evidence="9 10" key="1">
    <citation type="submission" date="2024-04" db="EMBL/GenBank/DDBJ databases">
        <title>genome sequences of Mucor flavus KT1a and Helicostylum pulchrum KT1b strains isolation_sourced from the surface of a dry-aged beef.</title>
        <authorList>
            <person name="Toyotome T."/>
            <person name="Hosono M."/>
            <person name="Torimaru M."/>
            <person name="Fukuda K."/>
            <person name="Mikami N."/>
        </authorList>
    </citation>
    <scope>NUCLEOTIDE SEQUENCE [LARGE SCALE GENOMIC DNA]</scope>
    <source>
        <strain evidence="9 10">KT1b</strain>
    </source>
</reference>
<comment type="caution">
    <text evidence="9">The sequence shown here is derived from an EMBL/GenBank/DDBJ whole genome shotgun (WGS) entry which is preliminary data.</text>
</comment>
<evidence type="ECO:0000256" key="4">
    <source>
        <dbReference type="ARBA" id="ARBA00022723"/>
    </source>
</evidence>